<protein>
    <submittedName>
        <fullName evidence="4">FAD-dependent oxidoreductase</fullName>
    </submittedName>
</protein>
<dbReference type="Proteomes" id="UP000744980">
    <property type="component" value="Unassembled WGS sequence"/>
</dbReference>
<evidence type="ECO:0000259" key="2">
    <source>
        <dbReference type="Pfam" id="PF04324"/>
    </source>
</evidence>
<dbReference type="InterPro" id="IPR023753">
    <property type="entry name" value="FAD/NAD-binding_dom"/>
</dbReference>
<dbReference type="GO" id="GO:0016491">
    <property type="term" value="F:oxidoreductase activity"/>
    <property type="evidence" value="ECO:0007669"/>
    <property type="project" value="UniProtKB-KW"/>
</dbReference>
<dbReference type="Gene3D" id="1.10.10.1100">
    <property type="entry name" value="BFD-like [2Fe-2S]-binding domain"/>
    <property type="match status" value="1"/>
</dbReference>
<dbReference type="PANTHER" id="PTHR42949:SF3">
    <property type="entry name" value="ANAEROBIC GLYCEROL-3-PHOSPHATE DEHYDROGENASE SUBUNIT B"/>
    <property type="match status" value="1"/>
</dbReference>
<dbReference type="EMBL" id="WXFA01000003">
    <property type="protein sequence ID" value="MBM3090309.1"/>
    <property type="molecule type" value="Genomic_DNA"/>
</dbReference>
<keyword evidence="1" id="KW-0560">Oxidoreductase</keyword>
<dbReference type="Pfam" id="PF04324">
    <property type="entry name" value="Fer2_BFD"/>
    <property type="match status" value="1"/>
</dbReference>
<proteinExistence type="predicted"/>
<dbReference type="Pfam" id="PF07992">
    <property type="entry name" value="Pyr_redox_2"/>
    <property type="match status" value="1"/>
</dbReference>
<dbReference type="PRINTS" id="PR00368">
    <property type="entry name" value="FADPNR"/>
</dbReference>
<keyword evidence="5" id="KW-1185">Reference proteome</keyword>
<feature type="domain" description="BFD-like [2Fe-2S]-binding" evidence="2">
    <location>
        <begin position="395"/>
        <end position="446"/>
    </location>
</feature>
<accession>A0AAW4FH28</accession>
<dbReference type="CDD" id="cd19946">
    <property type="entry name" value="GlpA-like_Fer2_BFD-like"/>
    <property type="match status" value="1"/>
</dbReference>
<feature type="domain" description="FAD/NAD(P)-binding" evidence="3">
    <location>
        <begin position="16"/>
        <end position="332"/>
    </location>
</feature>
<dbReference type="PRINTS" id="PR00411">
    <property type="entry name" value="PNDRDTASEI"/>
</dbReference>
<dbReference type="AlphaFoldDB" id="A0AAW4FH28"/>
<dbReference type="SUPFAM" id="SSF51905">
    <property type="entry name" value="FAD/NAD(P)-binding domain"/>
    <property type="match status" value="1"/>
</dbReference>
<evidence type="ECO:0000259" key="3">
    <source>
        <dbReference type="Pfam" id="PF07992"/>
    </source>
</evidence>
<dbReference type="InterPro" id="IPR051691">
    <property type="entry name" value="Metab_Enz_Cyan_OpOx_G3PDH"/>
</dbReference>
<name>A0AAW4FH28_9HYPH</name>
<evidence type="ECO:0000313" key="4">
    <source>
        <dbReference type="EMBL" id="MBM3090309.1"/>
    </source>
</evidence>
<dbReference type="InterPro" id="IPR007419">
    <property type="entry name" value="BFD-like_2Fe2S-bd_dom"/>
</dbReference>
<dbReference type="InterPro" id="IPR036188">
    <property type="entry name" value="FAD/NAD-bd_sf"/>
</dbReference>
<dbReference type="InterPro" id="IPR017224">
    <property type="entry name" value="Opine_Oxase_asu/HCN_bsu"/>
</dbReference>
<sequence length="505" mass="53458">MNAHTVTHAEQLAARYDLVVVGAGPGGLSAAIEASTAGARVLVVDENRCLGGQIYRAITRNTPERQPFLGEDYWKGRSIAAAFLDDMAVDYAPSTTVWDLVPADGARPCDNAVVGLSIGGTTRRIEARAVILATGAMERPMPVSGWTLPGVMTAGAAQIALKSIAGIPKGRTVLAGCGPLLYLLAAQLLDAGADITALVDTTDKRQRLPALRHLPDFLRSPYVAKGLALLIKVRRRTRIISNVSQLSINGTDKAQGVAFRAGGRHQTIAADCVLLHQGVIPNINLASAAGCEIEWNDRQRAFQPRTDRQGRTTTTGIFVAGDGAFIGGAQHAAVSGRIAALAALCDLGLTTPSSVGERAGRLEAERETYLRGRDFLDVLYRPAQQFRAPPDEGTIVCRCEEVTAGALRQAIALGPPGPNQLKTFTRCGMGPCQGRLCASTVTEMMAAERRVSPSGIGTYRLRAPVKPLRLSELAALPQTRDAVVAVTGRVPEEPSNLQTEKGNAP</sequence>
<dbReference type="RefSeq" id="WP_203527415.1">
    <property type="nucleotide sequence ID" value="NZ_CP083374.1"/>
</dbReference>
<evidence type="ECO:0000256" key="1">
    <source>
        <dbReference type="ARBA" id="ARBA00023002"/>
    </source>
</evidence>
<dbReference type="Gene3D" id="3.50.50.60">
    <property type="entry name" value="FAD/NAD(P)-binding domain"/>
    <property type="match status" value="2"/>
</dbReference>
<comment type="caution">
    <text evidence="4">The sequence shown here is derived from an EMBL/GenBank/DDBJ whole genome shotgun (WGS) entry which is preliminary data.</text>
</comment>
<evidence type="ECO:0000313" key="5">
    <source>
        <dbReference type="Proteomes" id="UP000744980"/>
    </source>
</evidence>
<dbReference type="InterPro" id="IPR041854">
    <property type="entry name" value="BFD-like_2Fe2S-bd_dom_sf"/>
</dbReference>
<dbReference type="PIRSF" id="PIRSF037495">
    <property type="entry name" value="Opine_OX_OoxA/HcnB"/>
    <property type="match status" value="1"/>
</dbReference>
<dbReference type="PANTHER" id="PTHR42949">
    <property type="entry name" value="ANAEROBIC GLYCEROL-3-PHOSPHATE DEHYDROGENASE SUBUNIT B"/>
    <property type="match status" value="1"/>
</dbReference>
<gene>
    <name evidence="4" type="ORF">GFB56_05720</name>
</gene>
<reference evidence="4 5" key="1">
    <citation type="submission" date="2020-01" db="EMBL/GenBank/DDBJ databases">
        <title>Draft genome assembly of Ensifer adhaerens T173.</title>
        <authorList>
            <person name="Craig J.E."/>
            <person name="Stinchcombe J.R."/>
        </authorList>
    </citation>
    <scope>NUCLEOTIDE SEQUENCE [LARGE SCALE GENOMIC DNA]</scope>
    <source>
        <strain evidence="4 5">T173</strain>
    </source>
</reference>
<organism evidence="4 5">
    <name type="scientific">Ensifer canadensis</name>
    <dbReference type="NCBI Taxonomy" id="555315"/>
    <lineage>
        <taxon>Bacteria</taxon>
        <taxon>Pseudomonadati</taxon>
        <taxon>Pseudomonadota</taxon>
        <taxon>Alphaproteobacteria</taxon>
        <taxon>Hyphomicrobiales</taxon>
        <taxon>Rhizobiaceae</taxon>
        <taxon>Sinorhizobium/Ensifer group</taxon>
        <taxon>Ensifer</taxon>
    </lineage>
</organism>